<evidence type="ECO:0000313" key="1">
    <source>
        <dbReference type="EMBL" id="JAD44334.1"/>
    </source>
</evidence>
<reference evidence="1" key="1">
    <citation type="submission" date="2014-09" db="EMBL/GenBank/DDBJ databases">
        <authorList>
            <person name="Magalhaes I.L.F."/>
            <person name="Oliveira U."/>
            <person name="Santos F.R."/>
            <person name="Vidigal T.H.D.A."/>
            <person name="Brescovit A.D."/>
            <person name="Santos A.J."/>
        </authorList>
    </citation>
    <scope>NUCLEOTIDE SEQUENCE</scope>
    <source>
        <tissue evidence="1">Shoot tissue taken approximately 20 cm above the soil surface</tissue>
    </source>
</reference>
<sequence length="28" mass="3451">MNKWSHKSHLIVVFFSTDERVVPFFWVN</sequence>
<protein>
    <submittedName>
        <fullName evidence="1">Uncharacterized protein</fullName>
    </submittedName>
</protein>
<proteinExistence type="predicted"/>
<dbReference type="EMBL" id="GBRH01253561">
    <property type="protein sequence ID" value="JAD44334.1"/>
    <property type="molecule type" value="Transcribed_RNA"/>
</dbReference>
<accession>A0A0A8ZY68</accession>
<dbReference type="AlphaFoldDB" id="A0A0A8ZY68"/>
<organism evidence="1">
    <name type="scientific">Arundo donax</name>
    <name type="common">Giant reed</name>
    <name type="synonym">Donax arundinaceus</name>
    <dbReference type="NCBI Taxonomy" id="35708"/>
    <lineage>
        <taxon>Eukaryota</taxon>
        <taxon>Viridiplantae</taxon>
        <taxon>Streptophyta</taxon>
        <taxon>Embryophyta</taxon>
        <taxon>Tracheophyta</taxon>
        <taxon>Spermatophyta</taxon>
        <taxon>Magnoliopsida</taxon>
        <taxon>Liliopsida</taxon>
        <taxon>Poales</taxon>
        <taxon>Poaceae</taxon>
        <taxon>PACMAD clade</taxon>
        <taxon>Arundinoideae</taxon>
        <taxon>Arundineae</taxon>
        <taxon>Arundo</taxon>
    </lineage>
</organism>
<reference evidence="1" key="2">
    <citation type="journal article" date="2015" name="Data Brief">
        <title>Shoot transcriptome of the giant reed, Arundo donax.</title>
        <authorList>
            <person name="Barrero R.A."/>
            <person name="Guerrero F.D."/>
            <person name="Moolhuijzen P."/>
            <person name="Goolsby J.A."/>
            <person name="Tidwell J."/>
            <person name="Bellgard S.E."/>
            <person name="Bellgard M.I."/>
        </authorList>
    </citation>
    <scope>NUCLEOTIDE SEQUENCE</scope>
    <source>
        <tissue evidence="1">Shoot tissue taken approximately 20 cm above the soil surface</tissue>
    </source>
</reference>
<name>A0A0A8ZY68_ARUDO</name>